<dbReference type="Gene3D" id="3.90.550.10">
    <property type="entry name" value="Spore Coat Polysaccharide Biosynthesis Protein SpsA, Chain A"/>
    <property type="match status" value="1"/>
</dbReference>
<dbReference type="EMBL" id="FNON01000013">
    <property type="protein sequence ID" value="SDZ34733.1"/>
    <property type="molecule type" value="Genomic_DNA"/>
</dbReference>
<dbReference type="InterPro" id="IPR050834">
    <property type="entry name" value="Glycosyltransf_2"/>
</dbReference>
<reference evidence="5 6" key="1">
    <citation type="submission" date="2016-10" db="EMBL/GenBank/DDBJ databases">
        <authorList>
            <person name="de Groot N.N."/>
        </authorList>
    </citation>
    <scope>NUCLEOTIDE SEQUENCE [LARGE SCALE GENOMIC DNA]</scope>
    <source>
        <strain evidence="5 6">CPCC 202699</strain>
    </source>
</reference>
<name>A0A1H3S9F4_9PSEU</name>
<organism evidence="5 6">
    <name type="scientific">Amycolatopsis xylanica</name>
    <dbReference type="NCBI Taxonomy" id="589385"/>
    <lineage>
        <taxon>Bacteria</taxon>
        <taxon>Bacillati</taxon>
        <taxon>Actinomycetota</taxon>
        <taxon>Actinomycetes</taxon>
        <taxon>Pseudonocardiales</taxon>
        <taxon>Pseudonocardiaceae</taxon>
        <taxon>Amycolatopsis</taxon>
    </lineage>
</organism>
<dbReference type="AlphaFoldDB" id="A0A1H3S9F4"/>
<gene>
    <name evidence="5" type="ORF">SAMN05421504_11366</name>
</gene>
<keyword evidence="3 5" id="KW-0808">Transferase</keyword>
<evidence type="ECO:0000256" key="2">
    <source>
        <dbReference type="ARBA" id="ARBA00022676"/>
    </source>
</evidence>
<comment type="similarity">
    <text evidence="1">Belongs to the glycosyltransferase 2 family.</text>
</comment>
<dbReference type="RefSeq" id="WP_091298856.1">
    <property type="nucleotide sequence ID" value="NZ_FNON01000013.1"/>
</dbReference>
<evidence type="ECO:0000256" key="3">
    <source>
        <dbReference type="ARBA" id="ARBA00022679"/>
    </source>
</evidence>
<dbReference type="GO" id="GO:0016757">
    <property type="term" value="F:glycosyltransferase activity"/>
    <property type="evidence" value="ECO:0007669"/>
    <property type="project" value="UniProtKB-KW"/>
</dbReference>
<dbReference type="Proteomes" id="UP000199515">
    <property type="component" value="Unassembled WGS sequence"/>
</dbReference>
<proteinExistence type="inferred from homology"/>
<dbReference type="InterPro" id="IPR001173">
    <property type="entry name" value="Glyco_trans_2-like"/>
</dbReference>
<protein>
    <submittedName>
        <fullName evidence="5">Glycosyltransferase, GT2 family</fullName>
    </submittedName>
</protein>
<dbReference type="OrthoDB" id="9787979at2"/>
<evidence type="ECO:0000313" key="6">
    <source>
        <dbReference type="Proteomes" id="UP000199515"/>
    </source>
</evidence>
<keyword evidence="6" id="KW-1185">Reference proteome</keyword>
<feature type="domain" description="Glycosyltransferase 2-like" evidence="4">
    <location>
        <begin position="7"/>
        <end position="132"/>
    </location>
</feature>
<dbReference type="PANTHER" id="PTHR43685">
    <property type="entry name" value="GLYCOSYLTRANSFERASE"/>
    <property type="match status" value="1"/>
</dbReference>
<evidence type="ECO:0000259" key="4">
    <source>
        <dbReference type="Pfam" id="PF00535"/>
    </source>
</evidence>
<evidence type="ECO:0000256" key="1">
    <source>
        <dbReference type="ARBA" id="ARBA00006739"/>
    </source>
</evidence>
<dbReference type="InterPro" id="IPR029044">
    <property type="entry name" value="Nucleotide-diphossugar_trans"/>
</dbReference>
<evidence type="ECO:0000313" key="5">
    <source>
        <dbReference type="EMBL" id="SDZ34733.1"/>
    </source>
</evidence>
<accession>A0A1H3S9F4</accession>
<keyword evidence="2" id="KW-0328">Glycosyltransferase</keyword>
<dbReference type="Pfam" id="PF00535">
    <property type="entry name" value="Glycos_transf_2"/>
    <property type="match status" value="1"/>
</dbReference>
<dbReference type="PANTHER" id="PTHR43685:SF5">
    <property type="entry name" value="GLYCOSYLTRANSFERASE EPSE-RELATED"/>
    <property type="match status" value="1"/>
</dbReference>
<sequence>MTEARTTVVIATRDRAPELARTLAELHVLRPRPPVLVLDNASRDDTAARAAEFPGVRVVRLRRNLGATARNLGVALAETPYVAFSDDDSWWAPDALPLAEKLLDEHPRAGLLAAQTLVGPEHRPDEITEALESSPLGRSADLPGPSVLGFLACSAVVRVHAFRAAGGFSPVLHFGAEERLLSYDLAAAGWGLCYVAALKAHHHPSTLRAPGKRSVLEARNNALITWMRRPWPAGFRAAAGLLTEPRALAGALWRLPKALARRRKLPSEVERQIGMLER</sequence>
<dbReference type="STRING" id="589385.SAMN05421504_11366"/>
<dbReference type="SUPFAM" id="SSF53448">
    <property type="entry name" value="Nucleotide-diphospho-sugar transferases"/>
    <property type="match status" value="1"/>
</dbReference>